<organism evidence="3 4">
    <name type="scientific">Candidatus Caccalectryoclostridium excrementigallinarum</name>
    <dbReference type="NCBI Taxonomy" id="2840710"/>
    <lineage>
        <taxon>Bacteria</taxon>
        <taxon>Bacillati</taxon>
        <taxon>Bacillota</taxon>
        <taxon>Clostridia</taxon>
        <taxon>Christensenellales</taxon>
        <taxon>Christensenellaceae</taxon>
        <taxon>Christensenellaceae incertae sedis</taxon>
        <taxon>Candidatus Caccalectryoclostridium</taxon>
    </lineage>
</organism>
<accession>A0A9D1MLU0</accession>
<dbReference type="EMBL" id="DVNJ01000005">
    <property type="protein sequence ID" value="HIU62433.1"/>
    <property type="molecule type" value="Genomic_DNA"/>
</dbReference>
<reference evidence="3" key="2">
    <citation type="journal article" date="2021" name="PeerJ">
        <title>Extensive microbial diversity within the chicken gut microbiome revealed by metagenomics and culture.</title>
        <authorList>
            <person name="Gilroy R."/>
            <person name="Ravi A."/>
            <person name="Getino M."/>
            <person name="Pursley I."/>
            <person name="Horton D.L."/>
            <person name="Alikhan N.F."/>
            <person name="Baker D."/>
            <person name="Gharbi K."/>
            <person name="Hall N."/>
            <person name="Watson M."/>
            <person name="Adriaenssens E.M."/>
            <person name="Foster-Nyarko E."/>
            <person name="Jarju S."/>
            <person name="Secka A."/>
            <person name="Antonio M."/>
            <person name="Oren A."/>
            <person name="Chaudhuri R.R."/>
            <person name="La Ragione R."/>
            <person name="Hildebrand F."/>
            <person name="Pallen M.J."/>
        </authorList>
    </citation>
    <scope>NUCLEOTIDE SEQUENCE</scope>
    <source>
        <strain evidence="3">9366</strain>
    </source>
</reference>
<gene>
    <name evidence="3" type="ORF">IAB07_01510</name>
</gene>
<dbReference type="InterPro" id="IPR036956">
    <property type="entry name" value="Impact_N_sf"/>
</dbReference>
<dbReference type="Pfam" id="PF01205">
    <property type="entry name" value="Impact_N"/>
    <property type="match status" value="1"/>
</dbReference>
<dbReference type="GO" id="GO:0006446">
    <property type="term" value="P:regulation of translational initiation"/>
    <property type="evidence" value="ECO:0007669"/>
    <property type="project" value="TreeGrafter"/>
</dbReference>
<dbReference type="AlphaFoldDB" id="A0A9D1MLU0"/>
<dbReference type="PANTHER" id="PTHR16301:SF20">
    <property type="entry name" value="IMPACT FAMILY MEMBER YIGZ"/>
    <property type="match status" value="1"/>
</dbReference>
<dbReference type="InterPro" id="IPR035647">
    <property type="entry name" value="EFG_III/V"/>
</dbReference>
<name>A0A9D1MLU0_9FIRM</name>
<dbReference type="SUPFAM" id="SSF54980">
    <property type="entry name" value="EF-G C-terminal domain-like"/>
    <property type="match status" value="1"/>
</dbReference>
<evidence type="ECO:0000313" key="4">
    <source>
        <dbReference type="Proteomes" id="UP000824145"/>
    </source>
</evidence>
<dbReference type="InterPro" id="IPR023582">
    <property type="entry name" value="Impact"/>
</dbReference>
<dbReference type="SUPFAM" id="SSF54211">
    <property type="entry name" value="Ribosomal protein S5 domain 2-like"/>
    <property type="match status" value="1"/>
</dbReference>
<comment type="caution">
    <text evidence="3">The sequence shown here is derived from an EMBL/GenBank/DDBJ whole genome shotgun (WGS) entry which is preliminary data.</text>
</comment>
<dbReference type="Proteomes" id="UP000824145">
    <property type="component" value="Unassembled WGS sequence"/>
</dbReference>
<protein>
    <submittedName>
        <fullName evidence="3">YigZ family protein</fullName>
    </submittedName>
</protein>
<reference evidence="3" key="1">
    <citation type="submission" date="2020-10" db="EMBL/GenBank/DDBJ databases">
        <authorList>
            <person name="Gilroy R."/>
        </authorList>
    </citation>
    <scope>NUCLEOTIDE SEQUENCE</scope>
    <source>
        <strain evidence="3">9366</strain>
    </source>
</reference>
<evidence type="ECO:0000259" key="2">
    <source>
        <dbReference type="Pfam" id="PF01205"/>
    </source>
</evidence>
<proteinExistence type="inferred from homology"/>
<sequence>MGQYFGIEGSFRTRETIEKSVFITTLVRVETPEEASAELKRLRAEFSDATHNCYAYVVGEYKKSSDDGEPQGTAGRPMAQVLEMRGCDYMLAVVTRYFGGVKLGAAGLVSAYSGCVARALDKAALKKYVSGIFFTVCVPYSLAGAAEKALAAAGAAVNARSWESEARFEAAVAEEKFQGVIKMLADATSGRASVKEGRKGYFACKE</sequence>
<dbReference type="GO" id="GO:0005737">
    <property type="term" value="C:cytoplasm"/>
    <property type="evidence" value="ECO:0007669"/>
    <property type="project" value="TreeGrafter"/>
</dbReference>
<dbReference type="InterPro" id="IPR020568">
    <property type="entry name" value="Ribosomal_Su5_D2-typ_SF"/>
</dbReference>
<evidence type="ECO:0000256" key="1">
    <source>
        <dbReference type="ARBA" id="ARBA00007665"/>
    </source>
</evidence>
<dbReference type="PANTHER" id="PTHR16301">
    <property type="entry name" value="IMPACT-RELATED"/>
    <property type="match status" value="1"/>
</dbReference>
<dbReference type="Gene3D" id="3.30.230.30">
    <property type="entry name" value="Impact, N-terminal domain"/>
    <property type="match status" value="1"/>
</dbReference>
<evidence type="ECO:0000313" key="3">
    <source>
        <dbReference type="EMBL" id="HIU62433.1"/>
    </source>
</evidence>
<feature type="domain" description="Impact N-terminal" evidence="2">
    <location>
        <begin position="19"/>
        <end position="120"/>
    </location>
</feature>
<comment type="similarity">
    <text evidence="1">Belongs to the IMPACT family.</text>
</comment>
<dbReference type="InterPro" id="IPR001498">
    <property type="entry name" value="Impact_N"/>
</dbReference>